<gene>
    <name evidence="2" type="ORF">GGQ97_000616</name>
</gene>
<accession>A0A7X6BFH7</accession>
<evidence type="ECO:0000313" key="3">
    <source>
        <dbReference type="Proteomes" id="UP000558192"/>
    </source>
</evidence>
<dbReference type="InterPro" id="IPR019401">
    <property type="entry name" value="Znf_CHCC"/>
</dbReference>
<reference evidence="2 3" key="1">
    <citation type="submission" date="2020-03" db="EMBL/GenBank/DDBJ databases">
        <title>Genomic Encyclopedia of Type Strains, Phase IV (KMG-IV): sequencing the most valuable type-strain genomes for metagenomic binning, comparative biology and taxonomic classification.</title>
        <authorList>
            <person name="Goeker M."/>
        </authorList>
    </citation>
    <scope>NUCLEOTIDE SEQUENCE [LARGE SCALE GENOMIC DNA]</scope>
    <source>
        <strain evidence="2 3">DSM 16846</strain>
    </source>
</reference>
<proteinExistence type="predicted"/>
<dbReference type="Gene3D" id="2.60.260.40">
    <property type="entry name" value="q5lls5 like domains"/>
    <property type="match status" value="1"/>
</dbReference>
<dbReference type="RefSeq" id="WP_168067594.1">
    <property type="nucleotide sequence ID" value="NZ_JAATJC010000001.1"/>
</dbReference>
<comment type="caution">
    <text evidence="2">The sequence shown here is derived from an EMBL/GenBank/DDBJ whole genome shotgun (WGS) entry which is preliminary data.</text>
</comment>
<dbReference type="EMBL" id="JAATJC010000001">
    <property type="protein sequence ID" value="NJC04823.1"/>
    <property type="molecule type" value="Genomic_DNA"/>
</dbReference>
<name>A0A7X6BFH7_9SPHN</name>
<evidence type="ECO:0000313" key="2">
    <source>
        <dbReference type="EMBL" id="NJC04823.1"/>
    </source>
</evidence>
<organism evidence="2 3">
    <name type="scientific">Sphingomonas kaistensis</name>
    <dbReference type="NCBI Taxonomy" id="298708"/>
    <lineage>
        <taxon>Bacteria</taxon>
        <taxon>Pseudomonadati</taxon>
        <taxon>Pseudomonadota</taxon>
        <taxon>Alphaproteobacteria</taxon>
        <taxon>Sphingomonadales</taxon>
        <taxon>Sphingomonadaceae</taxon>
        <taxon>Sphingomonas</taxon>
    </lineage>
</organism>
<sequence length="64" mass="6859">MQPPPEVVFVTTNAVHCDGSGEVSPALGHPRVFLRIDEKGFVECGYCDRRFVLKGGPADQGAEA</sequence>
<keyword evidence="3" id="KW-1185">Reference proteome</keyword>
<dbReference type="Proteomes" id="UP000558192">
    <property type="component" value="Unassembled WGS sequence"/>
</dbReference>
<evidence type="ECO:0000259" key="1">
    <source>
        <dbReference type="Pfam" id="PF10276"/>
    </source>
</evidence>
<protein>
    <submittedName>
        <fullName evidence="2">Putative Zn-finger protein</fullName>
    </submittedName>
</protein>
<dbReference type="Pfam" id="PF10276">
    <property type="entry name" value="zf-CHCC"/>
    <property type="match status" value="1"/>
</dbReference>
<dbReference type="AlphaFoldDB" id="A0A7X6BFH7"/>
<feature type="domain" description="Zinc finger CHCC-type" evidence="1">
    <location>
        <begin position="13"/>
        <end position="51"/>
    </location>
</feature>